<keyword evidence="1" id="KW-0732">Signal</keyword>
<name>A0ABQ9VR31_SAGOE</name>
<proteinExistence type="predicted"/>
<feature type="domain" description="Peptidase S1" evidence="2">
    <location>
        <begin position="69"/>
        <end position="110"/>
    </location>
</feature>
<dbReference type="EMBL" id="JASSZA010000005">
    <property type="protein sequence ID" value="KAK2111023.1"/>
    <property type="molecule type" value="Genomic_DNA"/>
</dbReference>
<protein>
    <recommendedName>
        <fullName evidence="2">Peptidase S1 domain-containing protein</fullName>
    </recommendedName>
</protein>
<dbReference type="InterPro" id="IPR009003">
    <property type="entry name" value="Peptidase_S1_PA"/>
</dbReference>
<dbReference type="SUPFAM" id="SSF50494">
    <property type="entry name" value="Trypsin-like serine proteases"/>
    <property type="match status" value="1"/>
</dbReference>
<dbReference type="Gene3D" id="2.40.10.10">
    <property type="entry name" value="Trypsin-like serine proteases"/>
    <property type="match status" value="1"/>
</dbReference>
<reference evidence="3 4" key="1">
    <citation type="submission" date="2023-05" db="EMBL/GenBank/DDBJ databases">
        <title>B98-5 Cell Line De Novo Hybrid Assembly: An Optical Mapping Approach.</title>
        <authorList>
            <person name="Kananen K."/>
            <person name="Auerbach J.A."/>
            <person name="Kautto E."/>
            <person name="Blachly J.S."/>
        </authorList>
    </citation>
    <scope>NUCLEOTIDE SEQUENCE [LARGE SCALE GENOMIC DNA]</scope>
    <source>
        <strain evidence="3">B95-8</strain>
        <tissue evidence="3">Cell line</tissue>
    </source>
</reference>
<dbReference type="InterPro" id="IPR001254">
    <property type="entry name" value="Trypsin_dom"/>
</dbReference>
<dbReference type="InterPro" id="IPR043504">
    <property type="entry name" value="Peptidase_S1_PA_chymotrypsin"/>
</dbReference>
<organism evidence="3 4">
    <name type="scientific">Saguinus oedipus</name>
    <name type="common">Cotton-top tamarin</name>
    <name type="synonym">Oedipomidas oedipus</name>
    <dbReference type="NCBI Taxonomy" id="9490"/>
    <lineage>
        <taxon>Eukaryota</taxon>
        <taxon>Metazoa</taxon>
        <taxon>Chordata</taxon>
        <taxon>Craniata</taxon>
        <taxon>Vertebrata</taxon>
        <taxon>Euteleostomi</taxon>
        <taxon>Mammalia</taxon>
        <taxon>Eutheria</taxon>
        <taxon>Euarchontoglires</taxon>
        <taxon>Primates</taxon>
        <taxon>Haplorrhini</taxon>
        <taxon>Platyrrhini</taxon>
        <taxon>Cebidae</taxon>
        <taxon>Callitrichinae</taxon>
        <taxon>Saguinus</taxon>
    </lineage>
</organism>
<accession>A0ABQ9VR31</accession>
<comment type="caution">
    <text evidence="3">The sequence shown here is derived from an EMBL/GenBank/DDBJ whole genome shotgun (WGS) entry which is preliminary data.</text>
</comment>
<evidence type="ECO:0000313" key="4">
    <source>
        <dbReference type="Proteomes" id="UP001266305"/>
    </source>
</evidence>
<sequence length="127" mass="13875">MAGLVQACWMPGLPHLVLQSVLLKPLHISICRDDFLPQPDCLDLKDSLPNGFQCTRLSTGPSELVVADGTPLVCSQAGSWLLQGVMTWGPCLEPCLPGVYISVNFFISWIRDNVSNVSFDTSANRRS</sequence>
<evidence type="ECO:0000313" key="3">
    <source>
        <dbReference type="EMBL" id="KAK2111023.1"/>
    </source>
</evidence>
<gene>
    <name evidence="3" type="ORF">P7K49_010769</name>
</gene>
<evidence type="ECO:0000256" key="1">
    <source>
        <dbReference type="SAM" id="SignalP"/>
    </source>
</evidence>
<feature type="chain" id="PRO_5045438923" description="Peptidase S1 domain-containing protein" evidence="1">
    <location>
        <begin position="20"/>
        <end position="127"/>
    </location>
</feature>
<dbReference type="Pfam" id="PF00089">
    <property type="entry name" value="Trypsin"/>
    <property type="match status" value="1"/>
</dbReference>
<evidence type="ECO:0000259" key="2">
    <source>
        <dbReference type="Pfam" id="PF00089"/>
    </source>
</evidence>
<feature type="signal peptide" evidence="1">
    <location>
        <begin position="1"/>
        <end position="19"/>
    </location>
</feature>
<keyword evidence="4" id="KW-1185">Reference proteome</keyword>
<dbReference type="Proteomes" id="UP001266305">
    <property type="component" value="Unassembled WGS sequence"/>
</dbReference>